<evidence type="ECO:0000256" key="2">
    <source>
        <dbReference type="ARBA" id="ARBA00023012"/>
    </source>
</evidence>
<organism evidence="10 11">
    <name type="scientific">Helcococcus kunzii ATCC 51366</name>
    <dbReference type="NCBI Taxonomy" id="883114"/>
    <lineage>
        <taxon>Bacteria</taxon>
        <taxon>Bacillati</taxon>
        <taxon>Bacillota</taxon>
        <taxon>Tissierellia</taxon>
        <taxon>Tissierellales</taxon>
        <taxon>Peptoniphilaceae</taxon>
        <taxon>Helcococcus</taxon>
    </lineage>
</organism>
<dbReference type="eggNOG" id="COG0745">
    <property type="taxonomic scope" value="Bacteria"/>
</dbReference>
<keyword evidence="4 7" id="KW-0238">DNA-binding</keyword>
<evidence type="ECO:0000256" key="3">
    <source>
        <dbReference type="ARBA" id="ARBA00023015"/>
    </source>
</evidence>
<feature type="domain" description="Response regulatory" evidence="8">
    <location>
        <begin position="5"/>
        <end position="118"/>
    </location>
</feature>
<evidence type="ECO:0000313" key="11">
    <source>
        <dbReference type="Proteomes" id="UP000004191"/>
    </source>
</evidence>
<evidence type="ECO:0000313" key="10">
    <source>
        <dbReference type="EMBL" id="EHR33221.1"/>
    </source>
</evidence>
<dbReference type="InterPro" id="IPR011006">
    <property type="entry name" value="CheY-like_superfamily"/>
</dbReference>
<keyword evidence="3" id="KW-0805">Transcription regulation</keyword>
<evidence type="ECO:0008006" key="12">
    <source>
        <dbReference type="Google" id="ProtNLM"/>
    </source>
</evidence>
<evidence type="ECO:0000259" key="8">
    <source>
        <dbReference type="PROSITE" id="PS50110"/>
    </source>
</evidence>
<evidence type="ECO:0000256" key="4">
    <source>
        <dbReference type="ARBA" id="ARBA00023125"/>
    </source>
</evidence>
<dbReference type="GeneID" id="96999237"/>
<dbReference type="STRING" id="883114.HMPREF9709_01265"/>
<dbReference type="FunFam" id="3.40.50.2300:FF:000001">
    <property type="entry name" value="DNA-binding response regulator PhoB"/>
    <property type="match status" value="1"/>
</dbReference>
<dbReference type="InterPro" id="IPR016032">
    <property type="entry name" value="Sig_transdc_resp-reg_C-effctor"/>
</dbReference>
<evidence type="ECO:0000256" key="7">
    <source>
        <dbReference type="PROSITE-ProRule" id="PRU01091"/>
    </source>
</evidence>
<feature type="DNA-binding region" description="OmpR/PhoB-type" evidence="7">
    <location>
        <begin position="134"/>
        <end position="232"/>
    </location>
</feature>
<evidence type="ECO:0000256" key="6">
    <source>
        <dbReference type="PROSITE-ProRule" id="PRU00169"/>
    </source>
</evidence>
<feature type="modified residue" description="4-aspartylphosphate" evidence="6">
    <location>
        <position position="54"/>
    </location>
</feature>
<evidence type="ECO:0000256" key="1">
    <source>
        <dbReference type="ARBA" id="ARBA00022553"/>
    </source>
</evidence>
<dbReference type="SMART" id="SM00448">
    <property type="entry name" value="REC"/>
    <property type="match status" value="1"/>
</dbReference>
<dbReference type="Gene3D" id="6.10.250.690">
    <property type="match status" value="1"/>
</dbReference>
<dbReference type="OrthoDB" id="9802426at2"/>
<dbReference type="PATRIC" id="fig|883114.3.peg.1255"/>
<dbReference type="InterPro" id="IPR001867">
    <property type="entry name" value="OmpR/PhoB-type_DNA-bd"/>
</dbReference>
<dbReference type="PROSITE" id="PS51755">
    <property type="entry name" value="OMPR_PHOB"/>
    <property type="match status" value="1"/>
</dbReference>
<protein>
    <recommendedName>
        <fullName evidence="12">Stage 0 sporulation protein A homolog</fullName>
    </recommendedName>
</protein>
<sequence>MYKYNILVAEDDKAIRESIGIYLRNANYEVHYADDGREALCIFENAKIDLIIMDLMMPNLSGEDAIRQLREISYVPIIILSAKSQDYDKIMGLDIGADDYMTKPFNPMELLARVNSNIRRFYDFGTKINNSKEDEKIVIGNITLDLINKSANVDGEDIALTSTEYGILELFMSNVGRLFSVDQIYESVWNEPALDTKTVTVHIRRIREKIEIDPKNPKYLQVSWGLGYKFIDPYKGDSHERKGN</sequence>
<dbReference type="SUPFAM" id="SSF52172">
    <property type="entry name" value="CheY-like"/>
    <property type="match status" value="1"/>
</dbReference>
<dbReference type="PANTHER" id="PTHR48111:SF2">
    <property type="entry name" value="RESPONSE REGULATOR SAER"/>
    <property type="match status" value="1"/>
</dbReference>
<dbReference type="GO" id="GO:0006355">
    <property type="term" value="P:regulation of DNA-templated transcription"/>
    <property type="evidence" value="ECO:0007669"/>
    <property type="project" value="InterPro"/>
</dbReference>
<reference evidence="10 11" key="1">
    <citation type="submission" date="2012-01" db="EMBL/GenBank/DDBJ databases">
        <title>The Genome Sequence of Helcococcus kunzii ATCC 51366.</title>
        <authorList>
            <consortium name="The Broad Institute Genome Sequencing Platform"/>
            <person name="Earl A."/>
            <person name="Ward D."/>
            <person name="Feldgarden M."/>
            <person name="Gevers D."/>
            <person name="Huys G."/>
            <person name="Young S.K."/>
            <person name="Zeng Q."/>
            <person name="Gargeya S."/>
            <person name="Fitzgerald M."/>
            <person name="Haas B."/>
            <person name="Abouelleil A."/>
            <person name="Alvarado L."/>
            <person name="Arachchi H.M."/>
            <person name="Berlin A."/>
            <person name="Chapman S.B."/>
            <person name="Gearin G."/>
            <person name="Goldberg J."/>
            <person name="Griggs A."/>
            <person name="Gujja S."/>
            <person name="Hansen M."/>
            <person name="Heiman D."/>
            <person name="Howarth C."/>
            <person name="Larimer J."/>
            <person name="Lui A."/>
            <person name="MacDonald P.J.P."/>
            <person name="McCowen C."/>
            <person name="Montmayeur A."/>
            <person name="Murphy C."/>
            <person name="Neiman D."/>
            <person name="Pearson M."/>
            <person name="Priest M."/>
            <person name="Roberts A."/>
            <person name="Saif S."/>
            <person name="Shea T."/>
            <person name="Sisk P."/>
            <person name="Stolte C."/>
            <person name="Sykes S."/>
            <person name="Wortman J."/>
            <person name="Nusbaum C."/>
            <person name="Birren B."/>
        </authorList>
    </citation>
    <scope>NUCLEOTIDE SEQUENCE [LARGE SCALE GENOMIC DNA]</scope>
    <source>
        <strain evidence="10 11">ATCC 51366</strain>
    </source>
</reference>
<dbReference type="InterPro" id="IPR036388">
    <property type="entry name" value="WH-like_DNA-bd_sf"/>
</dbReference>
<keyword evidence="1 6" id="KW-0597">Phosphoprotein</keyword>
<dbReference type="Pfam" id="PF00072">
    <property type="entry name" value="Response_reg"/>
    <property type="match status" value="1"/>
</dbReference>
<dbReference type="GO" id="GO:0032993">
    <property type="term" value="C:protein-DNA complex"/>
    <property type="evidence" value="ECO:0007669"/>
    <property type="project" value="TreeGrafter"/>
</dbReference>
<dbReference type="CDD" id="cd17574">
    <property type="entry name" value="REC_OmpR"/>
    <property type="match status" value="1"/>
</dbReference>
<keyword evidence="5" id="KW-0804">Transcription</keyword>
<evidence type="ECO:0000256" key="5">
    <source>
        <dbReference type="ARBA" id="ARBA00023163"/>
    </source>
</evidence>
<dbReference type="RefSeq" id="WP_005398780.1">
    <property type="nucleotide sequence ID" value="NZ_JH601088.1"/>
</dbReference>
<gene>
    <name evidence="10" type="ORF">HMPREF9709_01265</name>
</gene>
<proteinExistence type="predicted"/>
<dbReference type="GO" id="GO:0005829">
    <property type="term" value="C:cytosol"/>
    <property type="evidence" value="ECO:0007669"/>
    <property type="project" value="TreeGrafter"/>
</dbReference>
<evidence type="ECO:0000259" key="9">
    <source>
        <dbReference type="PROSITE" id="PS51755"/>
    </source>
</evidence>
<dbReference type="PROSITE" id="PS50110">
    <property type="entry name" value="RESPONSE_REGULATORY"/>
    <property type="match status" value="1"/>
</dbReference>
<comment type="caution">
    <text evidence="10">The sequence shown here is derived from an EMBL/GenBank/DDBJ whole genome shotgun (WGS) entry which is preliminary data.</text>
</comment>
<dbReference type="Gene3D" id="3.40.50.2300">
    <property type="match status" value="1"/>
</dbReference>
<dbReference type="SMART" id="SM00862">
    <property type="entry name" value="Trans_reg_C"/>
    <property type="match status" value="1"/>
</dbReference>
<dbReference type="Gene3D" id="1.10.10.10">
    <property type="entry name" value="Winged helix-like DNA-binding domain superfamily/Winged helix DNA-binding domain"/>
    <property type="match status" value="1"/>
</dbReference>
<dbReference type="HOGENOM" id="CLU_000445_30_4_9"/>
<accession>H3NPJ3</accession>
<dbReference type="PANTHER" id="PTHR48111">
    <property type="entry name" value="REGULATOR OF RPOS"/>
    <property type="match status" value="1"/>
</dbReference>
<dbReference type="GO" id="GO:0000976">
    <property type="term" value="F:transcription cis-regulatory region binding"/>
    <property type="evidence" value="ECO:0007669"/>
    <property type="project" value="TreeGrafter"/>
</dbReference>
<dbReference type="GO" id="GO:0000156">
    <property type="term" value="F:phosphorelay response regulator activity"/>
    <property type="evidence" value="ECO:0007669"/>
    <property type="project" value="TreeGrafter"/>
</dbReference>
<dbReference type="InterPro" id="IPR001789">
    <property type="entry name" value="Sig_transdc_resp-reg_receiver"/>
</dbReference>
<dbReference type="InterPro" id="IPR039420">
    <property type="entry name" value="WalR-like"/>
</dbReference>
<dbReference type="Proteomes" id="UP000004191">
    <property type="component" value="Unassembled WGS sequence"/>
</dbReference>
<feature type="domain" description="OmpR/PhoB-type" evidence="9">
    <location>
        <begin position="134"/>
        <end position="232"/>
    </location>
</feature>
<name>H3NPJ3_9FIRM</name>
<dbReference type="CDD" id="cd00383">
    <property type="entry name" value="trans_reg_C"/>
    <property type="match status" value="1"/>
</dbReference>
<dbReference type="Pfam" id="PF00486">
    <property type="entry name" value="Trans_reg_C"/>
    <property type="match status" value="1"/>
</dbReference>
<keyword evidence="11" id="KW-1185">Reference proteome</keyword>
<dbReference type="SUPFAM" id="SSF46894">
    <property type="entry name" value="C-terminal effector domain of the bipartite response regulators"/>
    <property type="match status" value="1"/>
</dbReference>
<dbReference type="FunFam" id="1.10.10.10:FF:000018">
    <property type="entry name" value="DNA-binding response regulator ResD"/>
    <property type="match status" value="1"/>
</dbReference>
<keyword evidence="2" id="KW-0902">Two-component regulatory system</keyword>
<dbReference type="EMBL" id="AGEI01000024">
    <property type="protein sequence ID" value="EHR33221.1"/>
    <property type="molecule type" value="Genomic_DNA"/>
</dbReference>
<dbReference type="AlphaFoldDB" id="H3NPJ3"/>